<reference evidence="4 5" key="1">
    <citation type="journal article" date="2020" name="BMC Genomics">
        <title>Correction to: Identification and distribution of gene clusters required for synthesis of sphingolipid metabolism inhibitors in diverse species of the filamentous fungus Fusarium.</title>
        <authorList>
            <person name="Kim H.S."/>
            <person name="Lohmar J.M."/>
            <person name="Busman M."/>
            <person name="Brown D.W."/>
            <person name="Naumann T.A."/>
            <person name="Divon H.H."/>
            <person name="Lysoe E."/>
            <person name="Uhlig S."/>
            <person name="Proctor R.H."/>
        </authorList>
    </citation>
    <scope>NUCLEOTIDE SEQUENCE [LARGE SCALE GENOMIC DNA]</scope>
    <source>
        <strain evidence="4 5">NRRL 25214</strain>
    </source>
</reference>
<evidence type="ECO:0000259" key="3">
    <source>
        <dbReference type="Pfam" id="PF19327"/>
    </source>
</evidence>
<organism evidence="4 5">
    <name type="scientific">Fusarium anthophilum</name>
    <dbReference type="NCBI Taxonomy" id="48485"/>
    <lineage>
        <taxon>Eukaryota</taxon>
        <taxon>Fungi</taxon>
        <taxon>Dikarya</taxon>
        <taxon>Ascomycota</taxon>
        <taxon>Pezizomycotina</taxon>
        <taxon>Sordariomycetes</taxon>
        <taxon>Hypocreomycetidae</taxon>
        <taxon>Hypocreales</taxon>
        <taxon>Nectriaceae</taxon>
        <taxon>Fusarium</taxon>
        <taxon>Fusarium fujikuroi species complex</taxon>
    </lineage>
</organism>
<dbReference type="PANTHER" id="PTHR38420">
    <property type="entry name" value="AP-4-A PHOSPHORYLASE II"/>
    <property type="match status" value="1"/>
</dbReference>
<proteinExistence type="predicted"/>
<dbReference type="SUPFAM" id="SSF54197">
    <property type="entry name" value="HIT-like"/>
    <property type="match status" value="1"/>
</dbReference>
<evidence type="ECO:0008006" key="6">
    <source>
        <dbReference type="Google" id="ProtNLM"/>
    </source>
</evidence>
<dbReference type="InterPro" id="IPR045759">
    <property type="entry name" value="Ap4A_phos1/2_N"/>
</dbReference>
<comment type="caution">
    <text evidence="4">The sequence shown here is derived from an EMBL/GenBank/DDBJ whole genome shotgun (WGS) entry which is preliminary data.</text>
</comment>
<feature type="compositionally biased region" description="Basic and acidic residues" evidence="1">
    <location>
        <begin position="72"/>
        <end position="83"/>
    </location>
</feature>
<accession>A0A8H4ZQF8</accession>
<dbReference type="InterPro" id="IPR019200">
    <property type="entry name" value="ATP_adenylylTrfase_C"/>
</dbReference>
<dbReference type="GO" id="GO:0009117">
    <property type="term" value="P:nucleotide metabolic process"/>
    <property type="evidence" value="ECO:0007669"/>
    <property type="project" value="InterPro"/>
</dbReference>
<evidence type="ECO:0000259" key="2">
    <source>
        <dbReference type="Pfam" id="PF09830"/>
    </source>
</evidence>
<dbReference type="EMBL" id="JABEVY010000081">
    <property type="protein sequence ID" value="KAF5250902.1"/>
    <property type="molecule type" value="Genomic_DNA"/>
</dbReference>
<sequence>MVRTVSALQHQKMDRSLVEAKFDSLVEAGLVFYDQGQKIIEHLDGGLKFQFLLTSALAKKPTIETAGAQNPQDKDSSQQKRDGSDINTAGYEICDVGSTHVLVANKFCFASPHLMLLTSDGHQGQYEALNTDDLTAAWSVLSTMGDDYVAFFNCGRDGGCSRLHKHMQLIPMPNYTFASFLDSDGMEEPDVPFRWFFHRFGRSNPGLDGLVTIYNNLLGKATEVGQGQSENADDAPPDAAVPHNFLLTKRWMMVLPRRRAAVNKEAGANAIGMMGVIAVATQDEIDSWLRIGPATALAELGFPN</sequence>
<dbReference type="Gene3D" id="3.30.428.70">
    <property type="match status" value="1"/>
</dbReference>
<evidence type="ECO:0000313" key="4">
    <source>
        <dbReference type="EMBL" id="KAF5250902.1"/>
    </source>
</evidence>
<dbReference type="GO" id="GO:0003877">
    <property type="term" value="F:ATP:ADP adenylyltransferase activity"/>
    <property type="evidence" value="ECO:0007669"/>
    <property type="project" value="InterPro"/>
</dbReference>
<dbReference type="AlphaFoldDB" id="A0A8H4ZQF8"/>
<evidence type="ECO:0000313" key="5">
    <source>
        <dbReference type="Proteomes" id="UP000573603"/>
    </source>
</evidence>
<name>A0A8H4ZQF8_9HYPO</name>
<dbReference type="Pfam" id="PF09830">
    <property type="entry name" value="ATP_transf"/>
    <property type="match status" value="1"/>
</dbReference>
<gene>
    <name evidence="4" type="ORF">FANTH_3956</name>
</gene>
<dbReference type="InterPro" id="IPR009163">
    <property type="entry name" value="Ap4A_phos1/2"/>
</dbReference>
<dbReference type="PANTHER" id="PTHR38420:SF1">
    <property type="entry name" value="PUTATIVE (AFU_ORTHOLOGUE AFUA_5G14690)-RELATED"/>
    <property type="match status" value="1"/>
</dbReference>
<feature type="domain" description="ATP adenylyltransferase C-terminal" evidence="2">
    <location>
        <begin position="189"/>
        <end position="303"/>
    </location>
</feature>
<feature type="region of interest" description="Disordered" evidence="1">
    <location>
        <begin position="63"/>
        <end position="83"/>
    </location>
</feature>
<dbReference type="InterPro" id="IPR036265">
    <property type="entry name" value="HIT-like_sf"/>
</dbReference>
<feature type="domain" description="Ap4A phosphorylase 1/2 N-terminal" evidence="3">
    <location>
        <begin position="44"/>
        <end position="174"/>
    </location>
</feature>
<dbReference type="Proteomes" id="UP000573603">
    <property type="component" value="Unassembled WGS sequence"/>
</dbReference>
<protein>
    <recommendedName>
        <fullName evidence="6">ATP adenylyltransferase</fullName>
    </recommendedName>
</protein>
<dbReference type="InterPro" id="IPR043171">
    <property type="entry name" value="Ap4A_phos1/2-like"/>
</dbReference>
<evidence type="ECO:0000256" key="1">
    <source>
        <dbReference type="SAM" id="MobiDB-lite"/>
    </source>
</evidence>
<dbReference type="GO" id="GO:0005524">
    <property type="term" value="F:ATP binding"/>
    <property type="evidence" value="ECO:0007669"/>
    <property type="project" value="InterPro"/>
</dbReference>
<keyword evidence="5" id="KW-1185">Reference proteome</keyword>
<dbReference type="Pfam" id="PF19327">
    <property type="entry name" value="Ap4A_phos_N"/>
    <property type="match status" value="1"/>
</dbReference>